<evidence type="ECO:0000256" key="1">
    <source>
        <dbReference type="ARBA" id="ARBA00001933"/>
    </source>
</evidence>
<dbReference type="InterPro" id="IPR015422">
    <property type="entry name" value="PyrdxlP-dep_Trfase_small"/>
</dbReference>
<organism evidence="6">
    <name type="scientific">Petromyces alliaceus</name>
    <name type="common">Aspergillus alliaceus</name>
    <dbReference type="NCBI Taxonomy" id="209559"/>
    <lineage>
        <taxon>Eukaryota</taxon>
        <taxon>Fungi</taxon>
        <taxon>Dikarya</taxon>
        <taxon>Ascomycota</taxon>
        <taxon>Pezizomycotina</taxon>
        <taxon>Eurotiomycetes</taxon>
        <taxon>Eurotiomycetidae</taxon>
        <taxon>Eurotiales</taxon>
        <taxon>Aspergillaceae</taxon>
        <taxon>Aspergillus</taxon>
        <taxon>Aspergillus subgen. Circumdati</taxon>
    </lineage>
</organism>
<keyword evidence="6" id="KW-0456">Lyase</keyword>
<dbReference type="GO" id="GO:0019346">
    <property type="term" value="P:transsulfuration"/>
    <property type="evidence" value="ECO:0007669"/>
    <property type="project" value="InterPro"/>
</dbReference>
<dbReference type="EMBL" id="ML735293">
    <property type="protein sequence ID" value="KAE8387452.1"/>
    <property type="molecule type" value="Genomic_DNA"/>
</dbReference>
<dbReference type="PANTHER" id="PTHR42699">
    <property type="match status" value="1"/>
</dbReference>
<evidence type="ECO:0000256" key="5">
    <source>
        <dbReference type="RuleBase" id="RU362118"/>
    </source>
</evidence>
<dbReference type="InterPro" id="IPR000277">
    <property type="entry name" value="Cys/Met-Metab_PyrdxlP-dep_enz"/>
</dbReference>
<dbReference type="GO" id="GO:0016829">
    <property type="term" value="F:lyase activity"/>
    <property type="evidence" value="ECO:0007669"/>
    <property type="project" value="UniProtKB-KW"/>
</dbReference>
<dbReference type="FunFam" id="3.90.1150.10:FF:000063">
    <property type="entry name" value="Probable cystathionine gamma-synthase"/>
    <property type="match status" value="1"/>
</dbReference>
<dbReference type="OrthoDB" id="10047078at2759"/>
<dbReference type="InterPro" id="IPR015424">
    <property type="entry name" value="PyrdxlP-dep_Trfase"/>
</dbReference>
<proteinExistence type="inferred from homology"/>
<evidence type="ECO:0000256" key="3">
    <source>
        <dbReference type="ARBA" id="ARBA00034478"/>
    </source>
</evidence>
<dbReference type="Gene3D" id="3.40.640.10">
    <property type="entry name" value="Type I PLP-dependent aspartate aminotransferase-like (Major domain)"/>
    <property type="match status" value="1"/>
</dbReference>
<comment type="pathway">
    <text evidence="3">Amino-acid biosynthesis; L-methionine biosynthesis via de novo pathway.</text>
</comment>
<dbReference type="InterPro" id="IPR051750">
    <property type="entry name" value="Trans-sulfuration_enzymes"/>
</dbReference>
<name>A0A5N7C033_PETAA</name>
<dbReference type="GO" id="GO:0003962">
    <property type="term" value="F:cystathionine gamma-synthase activity"/>
    <property type="evidence" value="ECO:0007669"/>
    <property type="project" value="TreeGrafter"/>
</dbReference>
<reference evidence="6" key="1">
    <citation type="submission" date="2019-04" db="EMBL/GenBank/DDBJ databases">
        <title>Friends and foes A comparative genomics studyof 23 Aspergillus species from section Flavi.</title>
        <authorList>
            <consortium name="DOE Joint Genome Institute"/>
            <person name="Kjaerbolling I."/>
            <person name="Vesth T."/>
            <person name="Frisvad J.C."/>
            <person name="Nybo J.L."/>
            <person name="Theobald S."/>
            <person name="Kildgaard S."/>
            <person name="Isbrandt T."/>
            <person name="Kuo A."/>
            <person name="Sato A."/>
            <person name="Lyhne E.K."/>
            <person name="Kogle M.E."/>
            <person name="Wiebenga A."/>
            <person name="Kun R.S."/>
            <person name="Lubbers R.J."/>
            <person name="Makela M.R."/>
            <person name="Barry K."/>
            <person name="Chovatia M."/>
            <person name="Clum A."/>
            <person name="Daum C."/>
            <person name="Haridas S."/>
            <person name="He G."/>
            <person name="LaButti K."/>
            <person name="Lipzen A."/>
            <person name="Mondo S."/>
            <person name="Riley R."/>
            <person name="Salamov A."/>
            <person name="Simmons B.A."/>
            <person name="Magnuson J.K."/>
            <person name="Henrissat B."/>
            <person name="Mortensen U.H."/>
            <person name="Larsen T.O."/>
            <person name="Devries R.P."/>
            <person name="Grigoriev I.V."/>
            <person name="Machida M."/>
            <person name="Baker S.E."/>
            <person name="Andersen M.R."/>
        </authorList>
    </citation>
    <scope>NUCLEOTIDE SEQUENCE [LARGE SCALE GENOMIC DNA]</scope>
    <source>
        <strain evidence="6">IBT 14317</strain>
    </source>
</reference>
<evidence type="ECO:0000313" key="6">
    <source>
        <dbReference type="EMBL" id="KAE8387452.1"/>
    </source>
</evidence>
<sequence>MVPYYPERTPETWALGDLQPPLTPHAVSASLPTWDNVVGWSRREPGVVDKVKGGYPRFYIHKIIQRLSREVLSRLKVADANCMIFPSVASAGRCAGFLDQKTSPSNLRTVSFHAPELRPDGLSVEQAKWAHFEAVIYPSDLQPEAMAFWRQSGDGISSRHAEYALSLIDYLEVMENGTPNHDLCLISDSQACAAPELKSGAEEKRSIRSFIAELATSDEGGQLTAHDVFLFPKGLSAIYAVSRALRFLSLGGQDSIVVYGFPYCETVKCIELTGWTKFTLHGHGTKQELDQLEAYLESGERISALFCEFPSNPQLKSLDLPRLRTLADRYHFVIACDETIGTFVNVDVLPYVDIIMTSLTKIFSGASDVMGGSVIVNPRSTYYGSICDALASLWEDTYFPLDAITLAQNCIDVVSRVRKCSHSAEAIANLINAHPAVERVNYPSLVPTRQLYERCKRKDGGYGFLISIIFHNPVSAIRFYDNLTVAKGPSLGTNFTLAIPYALLSHFRELEWAASFDVPEHIVRISVGLEDTDELLGAVRRALDCVEMLE</sequence>
<protein>
    <submittedName>
        <fullName evidence="6">Cystathionine beta-lyase</fullName>
    </submittedName>
</protein>
<dbReference type="Gene3D" id="3.90.1150.10">
    <property type="entry name" value="Aspartate Aminotransferase, domain 1"/>
    <property type="match status" value="1"/>
</dbReference>
<dbReference type="InterPro" id="IPR015421">
    <property type="entry name" value="PyrdxlP-dep_Trfase_major"/>
</dbReference>
<dbReference type="Pfam" id="PF01053">
    <property type="entry name" value="Cys_Met_Meta_PP"/>
    <property type="match status" value="1"/>
</dbReference>
<dbReference type="AlphaFoldDB" id="A0A5N7C033"/>
<comment type="similarity">
    <text evidence="4">Belongs to the trans-sulfuration enzymes family. MET7 subfamily.</text>
</comment>
<gene>
    <name evidence="6" type="ORF">BDV23DRAFT_195850</name>
</gene>
<dbReference type="SUPFAM" id="SSF53383">
    <property type="entry name" value="PLP-dependent transferases"/>
    <property type="match status" value="1"/>
</dbReference>
<dbReference type="Proteomes" id="UP000326877">
    <property type="component" value="Unassembled WGS sequence"/>
</dbReference>
<comment type="cofactor">
    <cofactor evidence="1 5">
        <name>pyridoxal 5'-phosphate</name>
        <dbReference type="ChEBI" id="CHEBI:597326"/>
    </cofactor>
</comment>
<accession>A0A5N7C033</accession>
<evidence type="ECO:0000256" key="4">
    <source>
        <dbReference type="ARBA" id="ARBA00061376"/>
    </source>
</evidence>
<dbReference type="GO" id="GO:0030170">
    <property type="term" value="F:pyridoxal phosphate binding"/>
    <property type="evidence" value="ECO:0007669"/>
    <property type="project" value="InterPro"/>
</dbReference>
<dbReference type="PANTHER" id="PTHR42699:SF1">
    <property type="entry name" value="CYSTATHIONINE GAMMA-SYNTHASE-RELATED"/>
    <property type="match status" value="1"/>
</dbReference>
<evidence type="ECO:0000256" key="2">
    <source>
        <dbReference type="ARBA" id="ARBA00022898"/>
    </source>
</evidence>
<keyword evidence="2 5" id="KW-0663">Pyridoxal phosphate</keyword>